<evidence type="ECO:0000256" key="4">
    <source>
        <dbReference type="ARBA" id="ARBA00022679"/>
    </source>
</evidence>
<comment type="similarity">
    <text evidence="1">Belongs to the protein kinase superfamily. CMGC Ser/Thr protein kinase family. MNB/DYRK subfamily.</text>
</comment>
<dbReference type="CDD" id="cd14226">
    <property type="entry name" value="PKc_DYRK1"/>
    <property type="match status" value="1"/>
</dbReference>
<keyword evidence="4" id="KW-0808">Transferase</keyword>
<evidence type="ECO:0000256" key="7">
    <source>
        <dbReference type="ARBA" id="ARBA00022840"/>
    </source>
</evidence>
<feature type="region of interest" description="Disordered" evidence="12">
    <location>
        <begin position="1023"/>
        <end position="1044"/>
    </location>
</feature>
<evidence type="ECO:0000256" key="8">
    <source>
        <dbReference type="ARBA" id="ARBA00049003"/>
    </source>
</evidence>
<dbReference type="InterPro" id="IPR011009">
    <property type="entry name" value="Kinase-like_dom_sf"/>
</dbReference>
<keyword evidence="6 14" id="KW-0418">Kinase</keyword>
<keyword evidence="3" id="KW-0723">Serine/threonine-protein kinase</keyword>
<organism evidence="14 15">
    <name type="scientific">Fasciolopsis buskii</name>
    <dbReference type="NCBI Taxonomy" id="27845"/>
    <lineage>
        <taxon>Eukaryota</taxon>
        <taxon>Metazoa</taxon>
        <taxon>Spiralia</taxon>
        <taxon>Lophotrochozoa</taxon>
        <taxon>Platyhelminthes</taxon>
        <taxon>Trematoda</taxon>
        <taxon>Digenea</taxon>
        <taxon>Plagiorchiida</taxon>
        <taxon>Echinostomata</taxon>
        <taxon>Echinostomatoidea</taxon>
        <taxon>Fasciolidae</taxon>
        <taxon>Fasciolopsis</taxon>
    </lineage>
</organism>
<evidence type="ECO:0000256" key="10">
    <source>
        <dbReference type="ARBA" id="ARBA00051680"/>
    </source>
</evidence>
<comment type="catalytic activity">
    <reaction evidence="8">
        <text>L-seryl-[protein] + ATP = O-phospho-L-seryl-[protein] + ADP + H(+)</text>
        <dbReference type="Rhea" id="RHEA:17989"/>
        <dbReference type="Rhea" id="RHEA-COMP:9863"/>
        <dbReference type="Rhea" id="RHEA-COMP:11604"/>
        <dbReference type="ChEBI" id="CHEBI:15378"/>
        <dbReference type="ChEBI" id="CHEBI:29999"/>
        <dbReference type="ChEBI" id="CHEBI:30616"/>
        <dbReference type="ChEBI" id="CHEBI:83421"/>
        <dbReference type="ChEBI" id="CHEBI:456216"/>
        <dbReference type="EC" id="2.7.12.1"/>
    </reaction>
</comment>
<dbReference type="InterPro" id="IPR044131">
    <property type="entry name" value="PKc_DYR1A/1B"/>
</dbReference>
<dbReference type="PROSITE" id="PS00108">
    <property type="entry name" value="PROTEIN_KINASE_ST"/>
    <property type="match status" value="1"/>
</dbReference>
<evidence type="ECO:0000313" key="14">
    <source>
        <dbReference type="EMBL" id="KAA0197292.1"/>
    </source>
</evidence>
<evidence type="ECO:0000259" key="13">
    <source>
        <dbReference type="PROSITE" id="PS50011"/>
    </source>
</evidence>
<name>A0A8E0S566_9TREM</name>
<proteinExistence type="inferred from homology"/>
<sequence>MSTTQSPGYQINRTGFVMYPDLACSPSRHCQQNNKLLKFLSLDYPQQNTFDEHRRSSRSARESVTELDLTVAPPVQSNIAAGAADNDGDDEDSSDELHTGSTHLRGAADVDYDDEDALLVSELPEEHFRFTEDSGGRGSGDYDIGNFMPSGLGETNLSCSALPSFARHRPSPPPPLSRGQMPFSCGVMMHPMGGDERGNCSPSFVSFSHLSDASKSCSQHGLDMYGDRSTMFVPHHAWFLDPAANFDPLYSHGTNRTRISYVQQPISSGAGEAGLTSSTSLSLSSALSRATTDEQSSVPTTQSSSNDSAGTNPLASPIPLSSTVLTSHSPTSWPILNQYLHPNVNDSDELASSVGTIHSATVASSTSHSTARADDPAANARQRLMDASAAAAALAAPAYANQGSNDNFFLYHTPAGVEHPALVPSSAGSRHLLLRSGVAGGHYSGAAAASTLHSVRPFESTSLLRSRDPSTIPLRKMSVNLILTYKHINESRASEDSVVSTDPHLSLGQRVIKNGSQLYANAFDSSSTCDIPVPDISATSNSIPVTTYRSGSSFGEHGLVNFPVCTTGSPLLSRQTSLNEPNEEQTVGQNVICSAALINGIVDRISSIDLSSGIYSAGTVESTLRDEADQSGGLWSPRPGSGNGVVPNRCVSLQPQSDANQTDSSILRYSSFPSTANKPELRTTGTQHEFNGQSGFTQIPVSFDPSSEGSRYGGSTTHTRTQPYPLPFSSSHSQCSFPQALNTADQQLLPSTGAVLNSTRLASTQHSHPVSSGGKLLSQAPSSAGCYYNLPALDTVHSDTLTSTAPLPIATNFVLGASAVLDAVSSATLLNQLNSTQTGTIVSGSYRSNGQTDTIAPAPIYAFQRVPFLAGFSQPRLDIPAQHSAAVSTEQATDGNDISPTTNSPCLPSFVGTHANVLGAMSVMPQSCPFAPEPIPTMAHTCTGQKQTTLGDPAYQVLLTGVNDGNTALAKATTITYVNQPMFATSFSDSLPLCSGSSATVTGKFGPHMISFQPPLPVSSTSTAVSGKSGTCGSGGSQNHVDRRHTDSNYDYIVRPGEMWLGQYLINSLIGKGSFGQVMKAHNCLTNEDVAIKIIKNKRAFTNQAQVEIRLLREMNRYQEEAEATGEPAPPGANYIVRLITHFTFRGHLCLVFELLSYNLYDLLRNTNFRGVSLNLTRKFALQLCGALEFLSRPELRIIHCDLKPENILLVNPKRSAIKLVDFGSSCHVKEKVYQYIQSRFYRSPDVLLGMDYTMSIDMWSLGCILVELHTGEPLFAGQNEVGQMMRIIEVLGMPPRGLLDKTRRWHVFFDRTLDRNYIPKATCQPPGSRRLSDILGVNTGGPRGRRLHEPGHTPADYSVFMEFVLRMLVFDPERRIRPSSALAHRFFRRSNGAPGSNAVSGSEHSSSAPSNSTQVPDANTCDLSTSSVPVFVYPPNRWPSLNDKGQPSHSHIRALGHGPMATISRPLDFLRQQQQHPSHQVLLSNNPTNATALAARQMSILSGDSLVAGPFPEPLSPLGVHPHQTLSSQQQAQQQSQPQSQPHHSSFHPSLHFAPAAAAYPSSRVHPVTAAHLLTPLHPLHILHPVTASGGSTPLQAHHHHHSHHTIQPSGLQQASQQYYLESIGPGAGTYAHGQQSQQLSGILGSSQPAQLQLAWISSGGSLAESHGATSSGVLGSPDVLNLASSSPGVWG</sequence>
<comment type="caution">
    <text evidence="14">The sequence shown here is derived from an EMBL/GenBank/DDBJ whole genome shotgun (WGS) entry which is preliminary data.</text>
</comment>
<feature type="domain" description="Protein kinase" evidence="13">
    <location>
        <begin position="1064"/>
        <end position="1388"/>
    </location>
</feature>
<feature type="compositionally biased region" description="Polar residues" evidence="12">
    <location>
        <begin position="1394"/>
        <end position="1421"/>
    </location>
</feature>
<keyword evidence="5 11" id="KW-0547">Nucleotide-binding</keyword>
<dbReference type="EMBL" id="LUCM01002475">
    <property type="protein sequence ID" value="KAA0197292.1"/>
    <property type="molecule type" value="Genomic_DNA"/>
</dbReference>
<feature type="region of interest" description="Disordered" evidence="12">
    <location>
        <begin position="1513"/>
        <end position="1550"/>
    </location>
</feature>
<feature type="region of interest" description="Disordered" evidence="12">
    <location>
        <begin position="72"/>
        <end position="109"/>
    </location>
</feature>
<dbReference type="GO" id="GO:0004674">
    <property type="term" value="F:protein serine/threonine kinase activity"/>
    <property type="evidence" value="ECO:0007669"/>
    <property type="project" value="UniProtKB-KW"/>
</dbReference>
<evidence type="ECO:0000256" key="3">
    <source>
        <dbReference type="ARBA" id="ARBA00022527"/>
    </source>
</evidence>
<gene>
    <name evidence="14" type="ORF">FBUS_02028</name>
</gene>
<keyword evidence="7 11" id="KW-0067">ATP-binding</keyword>
<evidence type="ECO:0000256" key="2">
    <source>
        <dbReference type="ARBA" id="ARBA00013203"/>
    </source>
</evidence>
<evidence type="ECO:0000256" key="9">
    <source>
        <dbReference type="ARBA" id="ARBA00049308"/>
    </source>
</evidence>
<evidence type="ECO:0000256" key="5">
    <source>
        <dbReference type="ARBA" id="ARBA00022741"/>
    </source>
</evidence>
<dbReference type="InterPro" id="IPR008271">
    <property type="entry name" value="Ser/Thr_kinase_AS"/>
</dbReference>
<keyword evidence="15" id="KW-1185">Reference proteome</keyword>
<reference evidence="14" key="1">
    <citation type="submission" date="2019-05" db="EMBL/GenBank/DDBJ databases">
        <title>Annotation for the trematode Fasciolopsis buski.</title>
        <authorList>
            <person name="Choi Y.-J."/>
        </authorList>
    </citation>
    <scope>NUCLEOTIDE SEQUENCE</scope>
    <source>
        <strain evidence="14">HT</strain>
        <tissue evidence="14">Whole worm</tissue>
    </source>
</reference>
<feature type="region of interest" description="Disordered" evidence="12">
    <location>
        <begin position="1589"/>
        <end position="1615"/>
    </location>
</feature>
<dbReference type="OrthoDB" id="9332038at2759"/>
<dbReference type="PROSITE" id="PS00107">
    <property type="entry name" value="PROTEIN_KINASE_ATP"/>
    <property type="match status" value="1"/>
</dbReference>
<feature type="region of interest" description="Disordered" evidence="12">
    <location>
        <begin position="674"/>
        <end position="720"/>
    </location>
</feature>
<dbReference type="SMART" id="SM00220">
    <property type="entry name" value="S_TKc"/>
    <property type="match status" value="1"/>
</dbReference>
<dbReference type="Gene3D" id="1.10.510.10">
    <property type="entry name" value="Transferase(Phosphotransferase) domain 1"/>
    <property type="match status" value="1"/>
</dbReference>
<dbReference type="PROSITE" id="PS50011">
    <property type="entry name" value="PROTEIN_KINASE_DOM"/>
    <property type="match status" value="1"/>
</dbReference>
<feature type="region of interest" description="Disordered" evidence="12">
    <location>
        <begin position="286"/>
        <end position="323"/>
    </location>
</feature>
<dbReference type="GO" id="GO:0005524">
    <property type="term" value="F:ATP binding"/>
    <property type="evidence" value="ECO:0007669"/>
    <property type="project" value="UniProtKB-UniRule"/>
</dbReference>
<feature type="compositionally biased region" description="Low complexity" evidence="12">
    <location>
        <begin position="1523"/>
        <end position="1550"/>
    </location>
</feature>
<feature type="region of interest" description="Disordered" evidence="12">
    <location>
        <begin position="1390"/>
        <end position="1421"/>
    </location>
</feature>
<feature type="binding site" evidence="11">
    <location>
        <position position="1093"/>
    </location>
    <ligand>
        <name>ATP</name>
        <dbReference type="ChEBI" id="CHEBI:30616"/>
    </ligand>
</feature>
<dbReference type="SUPFAM" id="SSF56112">
    <property type="entry name" value="Protein kinase-like (PK-like)"/>
    <property type="match status" value="1"/>
</dbReference>
<comment type="catalytic activity">
    <reaction evidence="10">
        <text>L-tyrosyl-[protein] + ATP = O-phospho-L-tyrosyl-[protein] + ADP + H(+)</text>
        <dbReference type="Rhea" id="RHEA:10596"/>
        <dbReference type="Rhea" id="RHEA-COMP:10136"/>
        <dbReference type="Rhea" id="RHEA-COMP:20101"/>
        <dbReference type="ChEBI" id="CHEBI:15378"/>
        <dbReference type="ChEBI" id="CHEBI:30616"/>
        <dbReference type="ChEBI" id="CHEBI:46858"/>
        <dbReference type="ChEBI" id="CHEBI:61978"/>
        <dbReference type="ChEBI" id="CHEBI:456216"/>
        <dbReference type="EC" id="2.7.12.1"/>
    </reaction>
</comment>
<dbReference type="InterPro" id="IPR000719">
    <property type="entry name" value="Prot_kinase_dom"/>
</dbReference>
<dbReference type="EC" id="2.7.12.1" evidence="2"/>
<evidence type="ECO:0000256" key="1">
    <source>
        <dbReference type="ARBA" id="ARBA00008867"/>
    </source>
</evidence>
<feature type="compositionally biased region" description="Polar residues" evidence="12">
    <location>
        <begin position="293"/>
        <end position="323"/>
    </location>
</feature>
<evidence type="ECO:0000256" key="6">
    <source>
        <dbReference type="ARBA" id="ARBA00022777"/>
    </source>
</evidence>
<evidence type="ECO:0000256" key="12">
    <source>
        <dbReference type="SAM" id="MobiDB-lite"/>
    </source>
</evidence>
<dbReference type="InterPro" id="IPR050494">
    <property type="entry name" value="Ser_Thr_dual-spec_kinase"/>
</dbReference>
<dbReference type="PANTHER" id="PTHR24058">
    <property type="entry name" value="DUAL SPECIFICITY PROTEIN KINASE"/>
    <property type="match status" value="1"/>
</dbReference>
<protein>
    <recommendedName>
        <fullName evidence="2">dual-specificity kinase</fullName>
        <ecNumber evidence="2">2.7.12.1</ecNumber>
    </recommendedName>
</protein>
<comment type="catalytic activity">
    <reaction evidence="9">
        <text>L-threonyl-[protein] + ATP = O-phospho-L-threonyl-[protein] + ADP + H(+)</text>
        <dbReference type="Rhea" id="RHEA:46608"/>
        <dbReference type="Rhea" id="RHEA-COMP:11060"/>
        <dbReference type="Rhea" id="RHEA-COMP:11605"/>
        <dbReference type="ChEBI" id="CHEBI:15378"/>
        <dbReference type="ChEBI" id="CHEBI:30013"/>
        <dbReference type="ChEBI" id="CHEBI:30616"/>
        <dbReference type="ChEBI" id="CHEBI:61977"/>
        <dbReference type="ChEBI" id="CHEBI:456216"/>
        <dbReference type="EC" id="2.7.12.1"/>
    </reaction>
</comment>
<dbReference type="Pfam" id="PF00069">
    <property type="entry name" value="Pkinase"/>
    <property type="match status" value="1"/>
</dbReference>
<dbReference type="Gene3D" id="3.30.200.20">
    <property type="entry name" value="Phosphorylase Kinase, domain 1"/>
    <property type="match status" value="1"/>
</dbReference>
<dbReference type="InterPro" id="IPR017441">
    <property type="entry name" value="Protein_kinase_ATP_BS"/>
</dbReference>
<evidence type="ECO:0000256" key="11">
    <source>
        <dbReference type="PROSITE-ProRule" id="PRU10141"/>
    </source>
</evidence>
<accession>A0A8E0S566</accession>
<evidence type="ECO:0000313" key="15">
    <source>
        <dbReference type="Proteomes" id="UP000728185"/>
    </source>
</evidence>
<dbReference type="PANTHER" id="PTHR24058:SF28">
    <property type="entry name" value="SERINE_THREONINE-PROTEIN KINASE MINIBRAIN"/>
    <property type="match status" value="1"/>
</dbReference>
<dbReference type="GO" id="GO:0004712">
    <property type="term" value="F:protein serine/threonine/tyrosine kinase activity"/>
    <property type="evidence" value="ECO:0007669"/>
    <property type="project" value="UniProtKB-EC"/>
</dbReference>
<dbReference type="Proteomes" id="UP000728185">
    <property type="component" value="Unassembled WGS sequence"/>
</dbReference>